<reference evidence="1 2" key="1">
    <citation type="submission" date="2020-08" db="EMBL/GenBank/DDBJ databases">
        <authorList>
            <person name="Sun Q."/>
            <person name="Inoue M."/>
        </authorList>
    </citation>
    <scope>NUCLEOTIDE SEQUENCE [LARGE SCALE GENOMIC DNA]</scope>
    <source>
        <strain evidence="1 2">CCM 8938</strain>
    </source>
</reference>
<dbReference type="RefSeq" id="WP_187070951.1">
    <property type="nucleotide sequence ID" value="NZ_JACRYL010000006.1"/>
</dbReference>
<dbReference type="EMBL" id="JACRYL010000006">
    <property type="protein sequence ID" value="MBC6110487.1"/>
    <property type="molecule type" value="Genomic_DNA"/>
</dbReference>
<dbReference type="Proteomes" id="UP000652755">
    <property type="component" value="Unassembled WGS sequence"/>
</dbReference>
<organism evidence="1 2">
    <name type="scientific">Pedobacter fastidiosus</name>
    <dbReference type="NCBI Taxonomy" id="2765361"/>
    <lineage>
        <taxon>Bacteria</taxon>
        <taxon>Pseudomonadati</taxon>
        <taxon>Bacteroidota</taxon>
        <taxon>Sphingobacteriia</taxon>
        <taxon>Sphingobacteriales</taxon>
        <taxon>Sphingobacteriaceae</taxon>
        <taxon>Pedobacter</taxon>
    </lineage>
</organism>
<proteinExistence type="predicted"/>
<gene>
    <name evidence="1" type="ORF">H7U22_08630</name>
</gene>
<evidence type="ECO:0000313" key="2">
    <source>
        <dbReference type="Proteomes" id="UP000652755"/>
    </source>
</evidence>
<comment type="caution">
    <text evidence="1">The sequence shown here is derived from an EMBL/GenBank/DDBJ whole genome shotgun (WGS) entry which is preliminary data.</text>
</comment>
<name>A0ABR7KQX2_9SPHI</name>
<sequence length="84" mass="10067">MEHLAQAIEQETRKRLYERNETLMFSLRSFIRFAKNDLKAEVEFDGKKAIETFERNIAEFKKLLQHTHDEVKAEMLKEQPTINL</sequence>
<evidence type="ECO:0000313" key="1">
    <source>
        <dbReference type="EMBL" id="MBC6110487.1"/>
    </source>
</evidence>
<keyword evidence="2" id="KW-1185">Reference proteome</keyword>
<protein>
    <submittedName>
        <fullName evidence="1">Uncharacterized protein</fullName>
    </submittedName>
</protein>
<accession>A0ABR7KQX2</accession>